<dbReference type="EMBL" id="JAUEPT010000050">
    <property type="protein sequence ID" value="KAK0437177.1"/>
    <property type="molecule type" value="Genomic_DNA"/>
</dbReference>
<protein>
    <submittedName>
        <fullName evidence="1">Uncharacterized protein</fullName>
    </submittedName>
</protein>
<dbReference type="AlphaFoldDB" id="A0AA39MK23"/>
<accession>A0AA39MK23</accession>
<name>A0AA39MK23_9AGAR</name>
<evidence type="ECO:0000313" key="2">
    <source>
        <dbReference type="Proteomes" id="UP001175226"/>
    </source>
</evidence>
<reference evidence="1" key="1">
    <citation type="submission" date="2023-06" db="EMBL/GenBank/DDBJ databases">
        <authorList>
            <consortium name="Lawrence Berkeley National Laboratory"/>
            <person name="Ahrendt S."/>
            <person name="Sahu N."/>
            <person name="Indic B."/>
            <person name="Wong-Bajracharya J."/>
            <person name="Merenyi Z."/>
            <person name="Ke H.-M."/>
            <person name="Monk M."/>
            <person name="Kocsube S."/>
            <person name="Drula E."/>
            <person name="Lipzen A."/>
            <person name="Balint B."/>
            <person name="Henrissat B."/>
            <person name="Andreopoulos B."/>
            <person name="Martin F.M."/>
            <person name="Harder C.B."/>
            <person name="Rigling D."/>
            <person name="Ford K.L."/>
            <person name="Foster G.D."/>
            <person name="Pangilinan J."/>
            <person name="Papanicolaou A."/>
            <person name="Barry K."/>
            <person name="LaButti K."/>
            <person name="Viragh M."/>
            <person name="Koriabine M."/>
            <person name="Yan M."/>
            <person name="Riley R."/>
            <person name="Champramary S."/>
            <person name="Plett K.L."/>
            <person name="Tsai I.J."/>
            <person name="Slot J."/>
            <person name="Sipos G."/>
            <person name="Plett J."/>
            <person name="Nagy L.G."/>
            <person name="Grigoriev I.V."/>
        </authorList>
    </citation>
    <scope>NUCLEOTIDE SEQUENCE</scope>
    <source>
        <strain evidence="1">FPL87.14</strain>
    </source>
</reference>
<keyword evidence="2" id="KW-1185">Reference proteome</keyword>
<proteinExistence type="predicted"/>
<organism evidence="1 2">
    <name type="scientific">Armillaria borealis</name>
    <dbReference type="NCBI Taxonomy" id="47425"/>
    <lineage>
        <taxon>Eukaryota</taxon>
        <taxon>Fungi</taxon>
        <taxon>Dikarya</taxon>
        <taxon>Basidiomycota</taxon>
        <taxon>Agaricomycotina</taxon>
        <taxon>Agaricomycetes</taxon>
        <taxon>Agaricomycetidae</taxon>
        <taxon>Agaricales</taxon>
        <taxon>Marasmiineae</taxon>
        <taxon>Physalacriaceae</taxon>
        <taxon>Armillaria</taxon>
    </lineage>
</organism>
<sequence>MHSFNEHRLSSLRYSRSTAPRSIHAVLTKVRYRQLGGVFFRSTHSSIPSPVHSRGPQSSYQPKHLVLRVSPQLHASSHASLCELHRLDTVKTNKHPATNNAYPAAKPSRLTFVRFSLFFFAILTLSRMRDRFDSSTSADENIRLCGRAAYVYRARTPLPEHYVLGKKEEGTWVGSGGKICRLSASTGTLCSTEAALRLDLIACPCRRLNAIVL</sequence>
<evidence type="ECO:0000313" key="1">
    <source>
        <dbReference type="EMBL" id="KAK0437177.1"/>
    </source>
</evidence>
<comment type="caution">
    <text evidence="1">The sequence shown here is derived from an EMBL/GenBank/DDBJ whole genome shotgun (WGS) entry which is preliminary data.</text>
</comment>
<dbReference type="Proteomes" id="UP001175226">
    <property type="component" value="Unassembled WGS sequence"/>
</dbReference>
<gene>
    <name evidence="1" type="ORF">EV421DRAFT_1075796</name>
</gene>